<evidence type="ECO:0000256" key="1">
    <source>
        <dbReference type="ARBA" id="ARBA00010990"/>
    </source>
</evidence>
<feature type="domain" description="4'-phosphopantetheinyl transferase" evidence="3">
    <location>
        <begin position="105"/>
        <end position="187"/>
    </location>
</feature>
<keyword evidence="2 5" id="KW-0808">Transferase</keyword>
<dbReference type="SUPFAM" id="SSF56214">
    <property type="entry name" value="4'-phosphopantetheinyl transferase"/>
    <property type="match status" value="2"/>
</dbReference>
<dbReference type="InterPro" id="IPR050559">
    <property type="entry name" value="P-Pant_transferase_sf"/>
</dbReference>
<dbReference type="GO" id="GO:0019878">
    <property type="term" value="P:lysine biosynthetic process via aminoadipic acid"/>
    <property type="evidence" value="ECO:0007669"/>
    <property type="project" value="TreeGrafter"/>
</dbReference>
<gene>
    <name evidence="5" type="ORF">SAMN05444484_101105</name>
</gene>
<accession>A0A1M6XEC9</accession>
<dbReference type="GO" id="GO:0005829">
    <property type="term" value="C:cytosol"/>
    <property type="evidence" value="ECO:0007669"/>
    <property type="project" value="TreeGrafter"/>
</dbReference>
<dbReference type="InterPro" id="IPR008278">
    <property type="entry name" value="4-PPantetheinyl_Trfase_dom"/>
</dbReference>
<sequence>MIHLYYTYLSKENHEKLLQNSLAKFPSDFQDRIKKFRRWQDAQFSLLGRVMLFKGIEEVKKQNCDTSEIKYTMYNKPYFEDSLVQFNISHSGEIVVCALSDEHQMGIDIEAITNIELQDFKSQMTEKEWRTVNDSNDKRETFFNYWTQKEAVIKAHGHGLSVPLKSFEIRDNTTQINDQVFYLKEVNIDKNYKCYISSKINMKEVIVKKYNTISNLI</sequence>
<proteinExistence type="inferred from homology"/>
<evidence type="ECO:0000259" key="3">
    <source>
        <dbReference type="Pfam" id="PF01648"/>
    </source>
</evidence>
<name>A0A1M6XEC9_9FLAO</name>
<reference evidence="6" key="1">
    <citation type="submission" date="2016-11" db="EMBL/GenBank/DDBJ databases">
        <authorList>
            <person name="Varghese N."/>
            <person name="Submissions S."/>
        </authorList>
    </citation>
    <scope>NUCLEOTIDE SEQUENCE [LARGE SCALE GENOMIC DNA]</scope>
    <source>
        <strain evidence="6">DSM 24724</strain>
    </source>
</reference>
<dbReference type="EMBL" id="FRBT01000001">
    <property type="protein sequence ID" value="SHL04278.1"/>
    <property type="molecule type" value="Genomic_DNA"/>
</dbReference>
<dbReference type="STRING" id="946677.SAMN05444484_101105"/>
<evidence type="ECO:0000313" key="5">
    <source>
        <dbReference type="EMBL" id="SHL04278.1"/>
    </source>
</evidence>
<dbReference type="PANTHER" id="PTHR12215:SF10">
    <property type="entry name" value="L-AMINOADIPATE-SEMIALDEHYDE DEHYDROGENASE-PHOSPHOPANTETHEINYL TRANSFERASE"/>
    <property type="match status" value="1"/>
</dbReference>
<dbReference type="GO" id="GO:0008897">
    <property type="term" value="F:holo-[acyl-carrier-protein] synthase activity"/>
    <property type="evidence" value="ECO:0007669"/>
    <property type="project" value="InterPro"/>
</dbReference>
<dbReference type="Pfam" id="PF22624">
    <property type="entry name" value="AASDHPPT_N"/>
    <property type="match status" value="1"/>
</dbReference>
<evidence type="ECO:0000259" key="4">
    <source>
        <dbReference type="Pfam" id="PF22624"/>
    </source>
</evidence>
<dbReference type="Pfam" id="PF01648">
    <property type="entry name" value="ACPS"/>
    <property type="match status" value="1"/>
</dbReference>
<comment type="similarity">
    <text evidence="1">Belongs to the P-Pant transferase superfamily. Gsp/Sfp/HetI/AcpT family.</text>
</comment>
<feature type="domain" description="4'-phosphopantetheinyl transferase N-terminal" evidence="4">
    <location>
        <begin position="21"/>
        <end position="98"/>
    </location>
</feature>
<dbReference type="RefSeq" id="WP_068843429.1">
    <property type="nucleotide sequence ID" value="NZ_FRBT01000001.1"/>
</dbReference>
<keyword evidence="6" id="KW-1185">Reference proteome</keyword>
<dbReference type="PANTHER" id="PTHR12215">
    <property type="entry name" value="PHOSPHOPANTETHEINE TRANSFERASE"/>
    <property type="match status" value="1"/>
</dbReference>
<evidence type="ECO:0000256" key="2">
    <source>
        <dbReference type="ARBA" id="ARBA00022679"/>
    </source>
</evidence>
<dbReference type="AlphaFoldDB" id="A0A1M6XEC9"/>
<dbReference type="Gene3D" id="3.90.470.20">
    <property type="entry name" value="4'-phosphopantetheinyl transferase domain"/>
    <property type="match status" value="2"/>
</dbReference>
<evidence type="ECO:0000313" key="6">
    <source>
        <dbReference type="Proteomes" id="UP000184028"/>
    </source>
</evidence>
<dbReference type="Proteomes" id="UP000184028">
    <property type="component" value="Unassembled WGS sequence"/>
</dbReference>
<dbReference type="InterPro" id="IPR037143">
    <property type="entry name" value="4-PPantetheinyl_Trfase_dom_sf"/>
</dbReference>
<protein>
    <submittedName>
        <fullName evidence="5">4'-phosphopantetheinyl transferase</fullName>
    </submittedName>
</protein>
<dbReference type="OrthoDB" id="9808281at2"/>
<dbReference type="InterPro" id="IPR055066">
    <property type="entry name" value="AASDHPPT_N"/>
</dbReference>
<dbReference type="GO" id="GO:0000287">
    <property type="term" value="F:magnesium ion binding"/>
    <property type="evidence" value="ECO:0007669"/>
    <property type="project" value="InterPro"/>
</dbReference>
<organism evidence="5 6">
    <name type="scientific">Flavobacterium chilense</name>
    <dbReference type="NCBI Taxonomy" id="946677"/>
    <lineage>
        <taxon>Bacteria</taxon>
        <taxon>Pseudomonadati</taxon>
        <taxon>Bacteroidota</taxon>
        <taxon>Flavobacteriia</taxon>
        <taxon>Flavobacteriales</taxon>
        <taxon>Flavobacteriaceae</taxon>
        <taxon>Flavobacterium</taxon>
    </lineage>
</organism>